<keyword evidence="8" id="KW-1185">Reference proteome</keyword>
<feature type="transmembrane region" description="Helical" evidence="6">
    <location>
        <begin position="144"/>
        <end position="163"/>
    </location>
</feature>
<evidence type="ECO:0000256" key="3">
    <source>
        <dbReference type="ARBA" id="ARBA00022692"/>
    </source>
</evidence>
<dbReference type="Proteomes" id="UP001107558">
    <property type="component" value="Chromosome 3"/>
</dbReference>
<keyword evidence="4 6" id="KW-1133">Transmembrane helix</keyword>
<dbReference type="PANTHER" id="PTHR13019:SF25">
    <property type="entry name" value="GOLGI APPARATUS MEMBRANE PROTEIN TVP23 HOMOLOG"/>
    <property type="match status" value="1"/>
</dbReference>
<evidence type="ECO:0000256" key="6">
    <source>
        <dbReference type="RuleBase" id="RU361206"/>
    </source>
</evidence>
<proteinExistence type="inferred from homology"/>
<dbReference type="GO" id="GO:0016192">
    <property type="term" value="P:vesicle-mediated transport"/>
    <property type="evidence" value="ECO:0007669"/>
    <property type="project" value="TreeGrafter"/>
</dbReference>
<keyword evidence="5 6" id="KW-0472">Membrane</keyword>
<protein>
    <recommendedName>
        <fullName evidence="6">Golgi apparatus membrane protein TVP23 homolog</fullName>
    </recommendedName>
</protein>
<keyword evidence="3 6" id="KW-0812">Transmembrane</keyword>
<reference evidence="7" key="1">
    <citation type="submission" date="2021-03" db="EMBL/GenBank/DDBJ databases">
        <title>Chromosome level genome of the anhydrobiotic midge Polypedilum vanderplanki.</title>
        <authorList>
            <person name="Yoshida Y."/>
            <person name="Kikawada T."/>
            <person name="Gusev O."/>
        </authorList>
    </citation>
    <scope>NUCLEOTIDE SEQUENCE</scope>
    <source>
        <strain evidence="7">NIAS01</strain>
        <tissue evidence="7">Whole body or cell culture</tissue>
    </source>
</reference>
<comment type="subcellular location">
    <subcellularLocation>
        <location evidence="1 6">Membrane</location>
        <topology evidence="1 6">Multi-pass membrane protein</topology>
    </subcellularLocation>
</comment>
<evidence type="ECO:0000313" key="7">
    <source>
        <dbReference type="EMBL" id="KAG5671741.1"/>
    </source>
</evidence>
<evidence type="ECO:0000256" key="1">
    <source>
        <dbReference type="ARBA" id="ARBA00004141"/>
    </source>
</evidence>
<dbReference type="Pfam" id="PF05832">
    <property type="entry name" value="DUF846"/>
    <property type="match status" value="1"/>
</dbReference>
<dbReference type="OrthoDB" id="2151161at2759"/>
<dbReference type="GO" id="GO:0000139">
    <property type="term" value="C:Golgi membrane"/>
    <property type="evidence" value="ECO:0007669"/>
    <property type="project" value="TreeGrafter"/>
</dbReference>
<comment type="similarity">
    <text evidence="2 6">Belongs to the TVP23 family.</text>
</comment>
<dbReference type="AlphaFoldDB" id="A0A9J6BPX2"/>
<dbReference type="PANTHER" id="PTHR13019">
    <property type="entry name" value="GOLGI APPARATUS MEMBRANE PROTEIN TVP23"/>
    <property type="match status" value="1"/>
</dbReference>
<gene>
    <name evidence="7" type="ORF">PVAND_001921</name>
</gene>
<evidence type="ECO:0000256" key="2">
    <source>
        <dbReference type="ARBA" id="ARBA00005467"/>
    </source>
</evidence>
<dbReference type="InterPro" id="IPR008564">
    <property type="entry name" value="TVP23-like"/>
</dbReference>
<dbReference type="GO" id="GO:0009306">
    <property type="term" value="P:protein secretion"/>
    <property type="evidence" value="ECO:0007669"/>
    <property type="project" value="TreeGrafter"/>
</dbReference>
<dbReference type="EMBL" id="JADBJN010000003">
    <property type="protein sequence ID" value="KAG5671741.1"/>
    <property type="molecule type" value="Genomic_DNA"/>
</dbReference>
<comment type="caution">
    <text evidence="7">The sequence shown here is derived from an EMBL/GenBank/DDBJ whole genome shotgun (WGS) entry which is preliminary data.</text>
</comment>
<feature type="transmembrane region" description="Helical" evidence="6">
    <location>
        <begin position="117"/>
        <end position="138"/>
    </location>
</feature>
<organism evidence="7 8">
    <name type="scientific">Polypedilum vanderplanki</name>
    <name type="common">Sleeping chironomid midge</name>
    <dbReference type="NCBI Taxonomy" id="319348"/>
    <lineage>
        <taxon>Eukaryota</taxon>
        <taxon>Metazoa</taxon>
        <taxon>Ecdysozoa</taxon>
        <taxon>Arthropoda</taxon>
        <taxon>Hexapoda</taxon>
        <taxon>Insecta</taxon>
        <taxon>Pterygota</taxon>
        <taxon>Neoptera</taxon>
        <taxon>Endopterygota</taxon>
        <taxon>Diptera</taxon>
        <taxon>Nematocera</taxon>
        <taxon>Chironomoidea</taxon>
        <taxon>Chironomidae</taxon>
        <taxon>Chironominae</taxon>
        <taxon>Polypedilum</taxon>
        <taxon>Polypedilum</taxon>
    </lineage>
</organism>
<evidence type="ECO:0000256" key="5">
    <source>
        <dbReference type="ARBA" id="ARBA00023136"/>
    </source>
</evidence>
<evidence type="ECO:0000256" key="4">
    <source>
        <dbReference type="ARBA" id="ARBA00022989"/>
    </source>
</evidence>
<accession>A0A9J6BPX2</accession>
<sequence length="204" mass="23537">MATVPLLEDDFGEEFSDNTSSDRLKHPYVTFFHICFRSLAIVFYIFSSLFTDSFITSFVFIVLLLSADFWTVKNITGRILVGLRWWNYIDDDGKSIWVYESRDKSQLSRHNPREVRIFWTALVVVPIIWSLFFITALFGLSFKWLVLVILALTLNGANLHGYIKCRFGSNLKEGVKAFGQREILKNFLSRAQPPVNQPNNIGIV</sequence>
<evidence type="ECO:0000313" key="8">
    <source>
        <dbReference type="Proteomes" id="UP001107558"/>
    </source>
</evidence>
<name>A0A9J6BPX2_POLVA</name>